<feature type="compositionally biased region" description="Low complexity" evidence="1">
    <location>
        <begin position="167"/>
        <end position="179"/>
    </location>
</feature>
<protein>
    <submittedName>
        <fullName evidence="2">Uncharacterized protein</fullName>
    </submittedName>
</protein>
<feature type="compositionally biased region" description="Low complexity" evidence="1">
    <location>
        <begin position="220"/>
        <end position="247"/>
    </location>
</feature>
<feature type="region of interest" description="Disordered" evidence="1">
    <location>
        <begin position="1"/>
        <end position="105"/>
    </location>
</feature>
<keyword evidence="3" id="KW-1185">Reference proteome</keyword>
<feature type="compositionally biased region" description="Polar residues" evidence="1">
    <location>
        <begin position="322"/>
        <end position="340"/>
    </location>
</feature>
<comment type="caution">
    <text evidence="2">The sequence shown here is derived from an EMBL/GenBank/DDBJ whole genome shotgun (WGS) entry which is preliminary data.</text>
</comment>
<accession>A0ABR3CI05</accession>
<feature type="region of interest" description="Disordered" evidence="1">
    <location>
        <begin position="765"/>
        <end position="1065"/>
    </location>
</feature>
<feature type="compositionally biased region" description="Basic residues" evidence="1">
    <location>
        <begin position="502"/>
        <end position="518"/>
    </location>
</feature>
<feature type="compositionally biased region" description="Polar residues" evidence="1">
    <location>
        <begin position="248"/>
        <end position="260"/>
    </location>
</feature>
<feature type="region of interest" description="Disordered" evidence="1">
    <location>
        <begin position="1186"/>
        <end position="1231"/>
    </location>
</feature>
<evidence type="ECO:0000256" key="1">
    <source>
        <dbReference type="SAM" id="MobiDB-lite"/>
    </source>
</evidence>
<feature type="compositionally biased region" description="Polar residues" evidence="1">
    <location>
        <begin position="801"/>
        <end position="810"/>
    </location>
</feature>
<dbReference type="EMBL" id="JAJVCZ030000005">
    <property type="protein sequence ID" value="KAL0259341.1"/>
    <property type="molecule type" value="Genomic_DNA"/>
</dbReference>
<feature type="compositionally biased region" description="Basic residues" evidence="1">
    <location>
        <begin position="409"/>
        <end position="431"/>
    </location>
</feature>
<sequence>MAPPSPAPQPDTDVEMKDVTQASVEAPSQVPSVPAAKKAAGRKRARSDVDADAETSTPKRTQVQKGKSSESVANGETPARATRKPRARAGAASTPRPSRARKTALKISESVAVADKTLAAFTSTLPAPIAGQKRGRADDDADVDVSETPKPKRHHAAAKVDTPAPAPTTSAPAPGVRTPATPPTRPRSKKAPILPPWARDFMGRQKPTTTQASVAPPPTAARFNLAEALAASQAKATATRPAETTTAPSSIPTHDTSAATKESVDTQDSEIVTKDEDSAAPIPAPTPSHNARAATEEPVETQDSQPAPPAEKASAIPPVTPARNTRASRKASTPAASTTKDAAPVPSTPARNTRSRKASTPAEASTVPDTPARNTRAATSKAASRGTTPVEPTTAEPEAVDTKATAPTPRKRGPAAKRAPAKRAPAKRGQKKAATTEEPEEAVDTEPTAAPASKKPAPKKRAAPKKKTTAAEEPVVAGPSSTEAVDSAVQSADDQPTTTSAPKKRATSKRAQPKRAQKKGTTEEPIAAGPSTELEEAVDSAVQSADTQPVPITTPAPAPVTAGPSSTEPEAAPDSAIIQSATTQPVPATTKAPAPVTAGPSKKKVATVVPRAKRPNHVALGITEEEFERRRAAFKAERVVYHELYEKRKAAKEAAKEAAAAAAAAAAASAEPSPLPEPTTTTPAPKRRGAAAKTSRLSTIPEVDTPKSAAAEQKIVDDTQSTPAPAQRQKKNSGAGASEGFLAALADFEAEKDSVDVNTDYLYAPSAPWTKKSHGNRATPMTFSATAYLPKKQAKGKASEEASSPEQNKPATTITTTKRARSASAISSDSEDSAGPSSRPNKRPKKDDAQLAQATSTAAARPPSMTPTADESGLAALLQQGPKVPIGKGKARATMARKQPVKRKRTGRAASKEPAVVHHPSTEQGASSATAIDVDMVEAQDSASSEETPARPQTGGKTVPRPTTGGKSVWPTTGGRMRTLSGKTVASKMVPQQSSRLGPVDDEDEDSDDESCSEVSSSDGDDDVHTRDTITIDSDSDSEASSDSDEDESDAASDTNESAPLPLSAAENNDAAYPLGSTYPSTCLHGHRNTFFNPLQAKIPSSAVLNLHHFRASAVTQPPTAVGYVPVRLRLLVRSSVRAQRLYHEHGLAALADARYDLPAWATREAVVGYDMYLNTRGRHVWVHDDEDEDEGEGEAEQQEAEHQEDQQQEAEQHHDDQQHDDENEPKAKKATSWWTAQRLLDVYAVAVYMQDVDCCDTIASAIVRTVRRHKSGEFEMEVDTFLNQLDDVAALLDHVEDDEAKAAHDDWIAVMLATARPIRNLLLDLYSAPGHAEETLKVLREKQDVEELGDFFEELLDLCKRRVKGTTKKAPMFMAQEMRWCEYYHLHPHFFNLDEADLLFPKNVGEEYVDRNCGALIAIHKATGCGEEEQMPETRDEKEVLAEDKALYARWQKWNAESLDKKDKDQFDTFEQYRARLKKREAYVKFVEKEGKVWTDQDVF</sequence>
<feature type="compositionally biased region" description="Low complexity" evidence="1">
    <location>
        <begin position="583"/>
        <end position="600"/>
    </location>
</feature>
<feature type="compositionally biased region" description="Low complexity" evidence="1">
    <location>
        <begin position="811"/>
        <end position="838"/>
    </location>
</feature>
<feature type="compositionally biased region" description="Low complexity" evidence="1">
    <location>
        <begin position="445"/>
        <end position="455"/>
    </location>
</feature>
<dbReference type="RefSeq" id="XP_066632370.1">
    <property type="nucleotide sequence ID" value="XM_066776528.1"/>
</dbReference>
<evidence type="ECO:0000313" key="3">
    <source>
        <dbReference type="Proteomes" id="UP001430584"/>
    </source>
</evidence>
<feature type="compositionally biased region" description="Polar residues" evidence="1">
    <location>
        <begin position="479"/>
        <end position="501"/>
    </location>
</feature>
<feature type="compositionally biased region" description="Acidic residues" evidence="1">
    <location>
        <begin position="1000"/>
        <end position="1012"/>
    </location>
</feature>
<feature type="region of interest" description="Disordered" evidence="1">
    <location>
        <begin position="648"/>
        <end position="736"/>
    </location>
</feature>
<feature type="compositionally biased region" description="Acidic residues" evidence="1">
    <location>
        <begin position="1034"/>
        <end position="1051"/>
    </location>
</feature>
<feature type="compositionally biased region" description="Basic and acidic residues" evidence="1">
    <location>
        <begin position="1200"/>
        <end position="1218"/>
    </location>
</feature>
<feature type="compositionally biased region" description="Polar residues" evidence="1">
    <location>
        <begin position="54"/>
        <end position="74"/>
    </location>
</feature>
<dbReference type="GeneID" id="92009162"/>
<name>A0ABR3CI05_9PEZI</name>
<feature type="compositionally biased region" description="Polar residues" evidence="1">
    <location>
        <begin position="372"/>
        <end position="386"/>
    </location>
</feature>
<feature type="region of interest" description="Disordered" evidence="1">
    <location>
        <begin position="583"/>
        <end position="610"/>
    </location>
</feature>
<dbReference type="Proteomes" id="UP001430584">
    <property type="component" value="Unassembled WGS sequence"/>
</dbReference>
<reference evidence="2 3" key="1">
    <citation type="submission" date="2024-02" db="EMBL/GenBank/DDBJ databases">
        <title>De novo assembly and annotation of 12 fungi associated with fruit tree decline syndrome in Ontario, Canada.</title>
        <authorList>
            <person name="Sulman M."/>
            <person name="Ellouze W."/>
            <person name="Ilyukhin E."/>
        </authorList>
    </citation>
    <scope>NUCLEOTIDE SEQUENCE [LARGE SCALE GENOMIC DNA]</scope>
    <source>
        <strain evidence="2 3">FDS-637</strain>
    </source>
</reference>
<feature type="region of interest" description="Disordered" evidence="1">
    <location>
        <begin position="125"/>
        <end position="571"/>
    </location>
</feature>
<feature type="compositionally biased region" description="Low complexity" evidence="1">
    <location>
        <begin position="850"/>
        <end position="869"/>
    </location>
</feature>
<feature type="compositionally biased region" description="Basic residues" evidence="1">
    <location>
        <begin position="456"/>
        <end position="468"/>
    </location>
</feature>
<evidence type="ECO:0000313" key="2">
    <source>
        <dbReference type="EMBL" id="KAL0259341.1"/>
    </source>
</evidence>
<organism evidence="2 3">
    <name type="scientific">Diplodia seriata</name>
    <dbReference type="NCBI Taxonomy" id="420778"/>
    <lineage>
        <taxon>Eukaryota</taxon>
        <taxon>Fungi</taxon>
        <taxon>Dikarya</taxon>
        <taxon>Ascomycota</taxon>
        <taxon>Pezizomycotina</taxon>
        <taxon>Dothideomycetes</taxon>
        <taxon>Dothideomycetes incertae sedis</taxon>
        <taxon>Botryosphaeriales</taxon>
        <taxon>Botryosphaeriaceae</taxon>
        <taxon>Diplodia</taxon>
    </lineage>
</organism>
<feature type="compositionally biased region" description="Low complexity" evidence="1">
    <location>
        <begin position="387"/>
        <end position="397"/>
    </location>
</feature>
<gene>
    <name evidence="2" type="ORF">SLS55_005077</name>
</gene>
<feature type="compositionally biased region" description="Basic residues" evidence="1">
    <location>
        <begin position="601"/>
        <end position="610"/>
    </location>
</feature>
<feature type="compositionally biased region" description="Acidic residues" evidence="1">
    <location>
        <begin position="1186"/>
        <end position="1199"/>
    </location>
</feature>
<feature type="compositionally biased region" description="Low complexity" evidence="1">
    <location>
        <begin position="657"/>
        <end position="684"/>
    </location>
</feature>
<proteinExistence type="predicted"/>